<dbReference type="EMBL" id="JARBHB010000014">
    <property type="protein sequence ID" value="KAJ8868792.1"/>
    <property type="molecule type" value="Genomic_DNA"/>
</dbReference>
<dbReference type="PROSITE" id="PS51257">
    <property type="entry name" value="PROKAR_LIPOPROTEIN"/>
    <property type="match status" value="1"/>
</dbReference>
<evidence type="ECO:0000313" key="2">
    <source>
        <dbReference type="EMBL" id="KAJ8868792.1"/>
    </source>
</evidence>
<organism evidence="2 3">
    <name type="scientific">Dryococelus australis</name>
    <dbReference type="NCBI Taxonomy" id="614101"/>
    <lineage>
        <taxon>Eukaryota</taxon>
        <taxon>Metazoa</taxon>
        <taxon>Ecdysozoa</taxon>
        <taxon>Arthropoda</taxon>
        <taxon>Hexapoda</taxon>
        <taxon>Insecta</taxon>
        <taxon>Pterygota</taxon>
        <taxon>Neoptera</taxon>
        <taxon>Polyneoptera</taxon>
        <taxon>Phasmatodea</taxon>
        <taxon>Verophasmatodea</taxon>
        <taxon>Anareolatae</taxon>
        <taxon>Phasmatidae</taxon>
        <taxon>Eurycanthinae</taxon>
        <taxon>Dryococelus</taxon>
    </lineage>
</organism>
<feature type="compositionally biased region" description="Polar residues" evidence="1">
    <location>
        <begin position="296"/>
        <end position="306"/>
    </location>
</feature>
<name>A0ABQ9G8Q8_9NEOP</name>
<accession>A0ABQ9G8Q8</accession>
<feature type="region of interest" description="Disordered" evidence="1">
    <location>
        <begin position="128"/>
        <end position="164"/>
    </location>
</feature>
<feature type="region of interest" description="Disordered" evidence="1">
    <location>
        <begin position="599"/>
        <end position="622"/>
    </location>
</feature>
<evidence type="ECO:0000313" key="3">
    <source>
        <dbReference type="Proteomes" id="UP001159363"/>
    </source>
</evidence>
<feature type="compositionally biased region" description="Polar residues" evidence="1">
    <location>
        <begin position="599"/>
        <end position="613"/>
    </location>
</feature>
<proteinExistence type="predicted"/>
<protein>
    <submittedName>
        <fullName evidence="2">Uncharacterized protein</fullName>
    </submittedName>
</protein>
<feature type="region of interest" description="Disordered" evidence="1">
    <location>
        <begin position="288"/>
        <end position="331"/>
    </location>
</feature>
<comment type="caution">
    <text evidence="2">The sequence shown here is derived from an EMBL/GenBank/DDBJ whole genome shotgun (WGS) entry which is preliminary data.</text>
</comment>
<dbReference type="Proteomes" id="UP001159363">
    <property type="component" value="Chromosome 13"/>
</dbReference>
<keyword evidence="3" id="KW-1185">Reference proteome</keyword>
<sequence length="1062" mass="117864">MEIPKSGLPDQESTNVLLIPLVYHCFISLSCVRRDWSCAICGGRHRRLMCVDSIFDMSMSRATCPYRWQHVEGEADISSATLLPPGGIQRGVPTECLKSVWRHVSARSREPMRVIEVWSCAGMKVQGKRENNEKTRRPAASSGTMPAYEHTGVTRPGIEPGAPRGSPIGSALSFRRNSVLTSITSIGSLLRAATHSSCIGGDSPLNSSSCWKGCLLTRPCYCYHCTLRLRFNQKRWVLESYNKGGLFATYIFLLHPMASTSLARHELLPPNSAVSWVARGRPKLEFSFRRADKTSGDPSPTTSSLQPFFHPSPHPYQHARGGGGSHERLPLEGRKPLDSLTLLHAGLITSLSSTALSDYTFSQQQIFKRGAAALARTALSRPLPQLNSTTPPLRTAAMDSPNSNGAFLLLGFTISFGFHILNVRLWMTTDKIGVKHVYTKVDFAIGLQFNRHAQDYSEPITDVQGNKGRGDRAVSSLASHLGEPGSIPGRGIVPDYAVGRRVFSGISRFPFIPVLLHTHLNHHHHRLSRPRCQEPPKSLHSLTLMPELTSWSPEQRSRNVQRLAKVFPGSCMLICLRLERLWRTNRHIWRKGNRARSQTIQDDSQLDRQTSGALRQRGQGSPLLSCHPRALAAETSTPTTIALASDVGLADIIWLGVFNGSLACLLVSGRNAFSFPWAARWLLAPAPRMYSSEQTPAYLATLHHTPLAYPLTAARDSPLAGLPDDKLLPRALIGRRHSRMLLDYGATDWLRKSCGAAVAKRLDCSPPNKADQVQSPAGSLPDFRKWESCQEMPRVGGFSRGFLVSPVPCILALLHSHLISPASALKTSLQEVYHKLHLLRTELVADYPRATTPLLSEKWRGNRPPPLLHPTVSSIFHVLGACAEDSQSFTEVFNNDCNKSSYRKWGPAGGCQFSISNTRHDTSWRVKRNAKRSQSPVVERAALPRGKTYVSNIDKNVRSEIGMERWQNEDGGENGSLQRKLPHDGIVRARIYRPLGTRTKQRNPEKCTVQGYDYDGNTARLARRSDEALDMRVRLMSPVSLPRFLTLDVRVPTGLHPTLKHT</sequence>
<gene>
    <name evidence="2" type="ORF">PR048_030332</name>
</gene>
<reference evidence="2 3" key="1">
    <citation type="submission" date="2023-02" db="EMBL/GenBank/DDBJ databases">
        <title>LHISI_Scaffold_Assembly.</title>
        <authorList>
            <person name="Stuart O.P."/>
            <person name="Cleave R."/>
            <person name="Magrath M.J.L."/>
            <person name="Mikheyev A.S."/>
        </authorList>
    </citation>
    <scope>NUCLEOTIDE SEQUENCE [LARGE SCALE GENOMIC DNA]</scope>
    <source>
        <strain evidence="2">Daus_M_001</strain>
        <tissue evidence="2">Leg muscle</tissue>
    </source>
</reference>
<evidence type="ECO:0000256" key="1">
    <source>
        <dbReference type="SAM" id="MobiDB-lite"/>
    </source>
</evidence>